<dbReference type="InterPro" id="IPR050204">
    <property type="entry name" value="AraC_XylS_family_regulators"/>
</dbReference>
<dbReference type="STRING" id="1886670.PTI45_04202"/>
<dbReference type="PROSITE" id="PS01124">
    <property type="entry name" value="HTH_ARAC_FAMILY_2"/>
    <property type="match status" value="1"/>
</dbReference>
<dbReference type="SUPFAM" id="SSF46689">
    <property type="entry name" value="Homeodomain-like"/>
    <property type="match status" value="2"/>
</dbReference>
<dbReference type="SMART" id="SM00342">
    <property type="entry name" value="HTH_ARAC"/>
    <property type="match status" value="1"/>
</dbReference>
<dbReference type="InterPro" id="IPR018060">
    <property type="entry name" value="HTH_AraC"/>
</dbReference>
<evidence type="ECO:0000256" key="3">
    <source>
        <dbReference type="ARBA" id="ARBA00023159"/>
    </source>
</evidence>
<evidence type="ECO:0000313" key="6">
    <source>
        <dbReference type="EMBL" id="ODP26362.1"/>
    </source>
</evidence>
<keyword evidence="1" id="KW-0805">Transcription regulation</keyword>
<dbReference type="EMBL" id="MDER01000086">
    <property type="protein sequence ID" value="ODP26362.1"/>
    <property type="molecule type" value="Genomic_DNA"/>
</dbReference>
<keyword evidence="3" id="KW-0010">Activator</keyword>
<evidence type="ECO:0000259" key="5">
    <source>
        <dbReference type="PROSITE" id="PS01124"/>
    </source>
</evidence>
<sequence length="270" mass="31808">MADISFYRNLQLPFVEGKRCYADELTYHRHFHEEYSIGLIHHGHTDAWCDGKLWEVEAGRMISFPPHMLHACHPKQGLKWSYDMLFIDPQWLEGMEQEELAQIDIPYLLSARKNQDCTMQMHQTMNSLMNGNDPLETETALIGLLQQLTGSEYGDLEHQSMTSLADRKYVGIVQEYLHANFHRPILLEELEQVTSISRFHLIRLFKQWQHVPPHVYQNLLRINYAKTELHRQRPIVEVATEVGFYDQSHFTRMFTRVVGVTPRRYKVSVI</sequence>
<protein>
    <submittedName>
        <fullName evidence="6">Putative HTH-type transcriptional regulator YbfI</fullName>
    </submittedName>
</protein>
<evidence type="ECO:0000256" key="4">
    <source>
        <dbReference type="ARBA" id="ARBA00023163"/>
    </source>
</evidence>
<dbReference type="Pfam" id="PF02311">
    <property type="entry name" value="AraC_binding"/>
    <property type="match status" value="1"/>
</dbReference>
<dbReference type="Gene3D" id="1.10.10.60">
    <property type="entry name" value="Homeodomain-like"/>
    <property type="match status" value="1"/>
</dbReference>
<evidence type="ECO:0000256" key="2">
    <source>
        <dbReference type="ARBA" id="ARBA00023125"/>
    </source>
</evidence>
<dbReference type="PROSITE" id="PS00041">
    <property type="entry name" value="HTH_ARAC_FAMILY_1"/>
    <property type="match status" value="1"/>
</dbReference>
<dbReference type="InterPro" id="IPR037923">
    <property type="entry name" value="HTH-like"/>
</dbReference>
<evidence type="ECO:0000313" key="7">
    <source>
        <dbReference type="Proteomes" id="UP000094578"/>
    </source>
</evidence>
<dbReference type="PATRIC" id="fig|1886670.3.peg.4232"/>
<dbReference type="RefSeq" id="WP_069329522.1">
    <property type="nucleotide sequence ID" value="NZ_MDER01000086.1"/>
</dbReference>
<dbReference type="PANTHER" id="PTHR46796">
    <property type="entry name" value="HTH-TYPE TRANSCRIPTIONAL ACTIVATOR RHAS-RELATED"/>
    <property type="match status" value="1"/>
</dbReference>
<evidence type="ECO:0000256" key="1">
    <source>
        <dbReference type="ARBA" id="ARBA00023015"/>
    </source>
</evidence>
<comment type="caution">
    <text evidence="6">The sequence shown here is derived from an EMBL/GenBank/DDBJ whole genome shotgun (WGS) entry which is preliminary data.</text>
</comment>
<proteinExistence type="predicted"/>
<dbReference type="GO" id="GO:0003700">
    <property type="term" value="F:DNA-binding transcription factor activity"/>
    <property type="evidence" value="ECO:0007669"/>
    <property type="project" value="InterPro"/>
</dbReference>
<dbReference type="InterPro" id="IPR018062">
    <property type="entry name" value="HTH_AraC-typ_CS"/>
</dbReference>
<keyword evidence="4" id="KW-0804">Transcription</keyword>
<feature type="domain" description="HTH araC/xylS-type" evidence="5">
    <location>
        <begin position="171"/>
        <end position="268"/>
    </location>
</feature>
<reference evidence="6 7" key="1">
    <citation type="submission" date="2016-08" db="EMBL/GenBank/DDBJ databases">
        <title>Genome sequencing of Paenibacillus sp. TI45-13ar, isolated from Korean traditional nuruk.</title>
        <authorList>
            <person name="Kim S.-J."/>
        </authorList>
    </citation>
    <scope>NUCLEOTIDE SEQUENCE [LARGE SCALE GENOMIC DNA]</scope>
    <source>
        <strain evidence="6 7">TI45-13ar</strain>
    </source>
</reference>
<dbReference type="GO" id="GO:0043565">
    <property type="term" value="F:sequence-specific DNA binding"/>
    <property type="evidence" value="ECO:0007669"/>
    <property type="project" value="InterPro"/>
</dbReference>
<name>A0A1E3KXR8_9BACL</name>
<gene>
    <name evidence="6" type="ORF">PTI45_04202</name>
</gene>
<dbReference type="InterPro" id="IPR003313">
    <property type="entry name" value="AraC-bd"/>
</dbReference>
<keyword evidence="7" id="KW-1185">Reference proteome</keyword>
<dbReference type="InterPro" id="IPR020449">
    <property type="entry name" value="Tscrpt_reg_AraC-type_HTH"/>
</dbReference>
<dbReference type="Pfam" id="PF12833">
    <property type="entry name" value="HTH_18"/>
    <property type="match status" value="1"/>
</dbReference>
<dbReference type="PRINTS" id="PR00032">
    <property type="entry name" value="HTHARAC"/>
</dbReference>
<dbReference type="InterPro" id="IPR009057">
    <property type="entry name" value="Homeodomain-like_sf"/>
</dbReference>
<dbReference type="PANTHER" id="PTHR46796:SF2">
    <property type="entry name" value="TRANSCRIPTIONAL REGULATORY PROTEIN"/>
    <property type="match status" value="1"/>
</dbReference>
<dbReference type="Proteomes" id="UP000094578">
    <property type="component" value="Unassembled WGS sequence"/>
</dbReference>
<organism evidence="6 7">
    <name type="scientific">Paenibacillus nuruki</name>
    <dbReference type="NCBI Taxonomy" id="1886670"/>
    <lineage>
        <taxon>Bacteria</taxon>
        <taxon>Bacillati</taxon>
        <taxon>Bacillota</taxon>
        <taxon>Bacilli</taxon>
        <taxon>Bacillales</taxon>
        <taxon>Paenibacillaceae</taxon>
        <taxon>Paenibacillus</taxon>
    </lineage>
</organism>
<keyword evidence="2" id="KW-0238">DNA-binding</keyword>
<dbReference type="AlphaFoldDB" id="A0A1E3KXR8"/>
<accession>A0A1E3KXR8</accession>
<dbReference type="SUPFAM" id="SSF51215">
    <property type="entry name" value="Regulatory protein AraC"/>
    <property type="match status" value="1"/>
</dbReference>